<protein>
    <submittedName>
        <fullName evidence="5">Tyrosine phosphatase</fullName>
    </submittedName>
</protein>
<organism evidence="4 5">
    <name type="scientific">Strongyloides papillosus</name>
    <name type="common">Intestinal threadworm</name>
    <dbReference type="NCBI Taxonomy" id="174720"/>
    <lineage>
        <taxon>Eukaryota</taxon>
        <taxon>Metazoa</taxon>
        <taxon>Ecdysozoa</taxon>
        <taxon>Nematoda</taxon>
        <taxon>Chromadorea</taxon>
        <taxon>Rhabditida</taxon>
        <taxon>Tylenchina</taxon>
        <taxon>Panagrolaimomorpha</taxon>
        <taxon>Strongyloidoidea</taxon>
        <taxon>Strongyloididae</taxon>
        <taxon>Strongyloides</taxon>
    </lineage>
</organism>
<accession>A0A0N5BYW5</accession>
<evidence type="ECO:0000259" key="2">
    <source>
        <dbReference type="PROSITE" id="PS50055"/>
    </source>
</evidence>
<reference evidence="5" key="1">
    <citation type="submission" date="2017-02" db="UniProtKB">
        <authorList>
            <consortium name="WormBaseParasite"/>
        </authorList>
    </citation>
    <scope>IDENTIFICATION</scope>
</reference>
<evidence type="ECO:0000313" key="5">
    <source>
        <dbReference type="WBParaSite" id="SPAL_0001096400.1"/>
    </source>
</evidence>
<dbReference type="PRINTS" id="PR00700">
    <property type="entry name" value="PRTYPHPHTASE"/>
</dbReference>
<feature type="region of interest" description="Disordered" evidence="1">
    <location>
        <begin position="450"/>
        <end position="475"/>
    </location>
</feature>
<name>A0A0N5BYW5_STREA</name>
<dbReference type="Gene3D" id="3.90.190.10">
    <property type="entry name" value="Protein tyrosine phosphatase superfamily"/>
    <property type="match status" value="1"/>
</dbReference>
<feature type="domain" description="Tyrosine-protein phosphatase" evidence="2">
    <location>
        <begin position="165"/>
        <end position="393"/>
    </location>
</feature>
<dbReference type="GO" id="GO:0004725">
    <property type="term" value="F:protein tyrosine phosphatase activity"/>
    <property type="evidence" value="ECO:0007669"/>
    <property type="project" value="InterPro"/>
</dbReference>
<dbReference type="InterPro" id="IPR000387">
    <property type="entry name" value="Tyr_Pase_dom"/>
</dbReference>
<dbReference type="InterPro" id="IPR016130">
    <property type="entry name" value="Tyr_Pase_AS"/>
</dbReference>
<dbReference type="WBParaSite" id="SPAL_0001096400.1">
    <property type="protein sequence ID" value="SPAL_0001096400.1"/>
    <property type="gene ID" value="SPAL_0001096400"/>
</dbReference>
<dbReference type="SMART" id="SM00404">
    <property type="entry name" value="PTPc_motif"/>
    <property type="match status" value="1"/>
</dbReference>
<evidence type="ECO:0000256" key="1">
    <source>
        <dbReference type="SAM" id="MobiDB-lite"/>
    </source>
</evidence>
<evidence type="ECO:0000313" key="4">
    <source>
        <dbReference type="Proteomes" id="UP000046392"/>
    </source>
</evidence>
<dbReference type="Pfam" id="PF00102">
    <property type="entry name" value="Y_phosphatase"/>
    <property type="match status" value="1"/>
</dbReference>
<dbReference type="InterPro" id="IPR000242">
    <property type="entry name" value="PTP_cat"/>
</dbReference>
<feature type="domain" description="Tyrosine specific protein phosphatases" evidence="3">
    <location>
        <begin position="327"/>
        <end position="384"/>
    </location>
</feature>
<dbReference type="PANTHER" id="PTHR46163">
    <property type="entry name" value="TYROSINE-PROTEIN PHOSPHATASE-RELATED"/>
    <property type="match status" value="1"/>
</dbReference>
<dbReference type="PANTHER" id="PTHR46163:SF5">
    <property type="entry name" value="TYROSINE-PROTEIN PHOSPHATASE"/>
    <property type="match status" value="1"/>
</dbReference>
<feature type="region of interest" description="Disordered" evidence="1">
    <location>
        <begin position="1"/>
        <end position="103"/>
    </location>
</feature>
<sequence length="475" mass="54048">MSDSNNKDDWLADFNLTNAFSPDGEGEKNNNTPEPTKSLSPEGTKTSTSPDLLERNPFESLQSTDNTSSSSKKDTISDSPFNSRPNEKKKDKKSKPSMKADEVSVMAVEEKKDIDIKLKQLDEFSTYILDLDIPGLKKEYVNEIATIIPKPDEIKAFLKFQALRKNRNFTAPCYDHSRVILKEAATEDTYVNASYVNTLDGKKRYICAQAPLDNTVADFWRMIIQENVEVVVMLCEFVEGSKKKCSEYIPLVVGKSICFDDMAVHLIKREILKKDNNVAVNHLSVKRGKKEIVIRHYTWKSWPKVGCPSVSSTAMYIYAATYKSKYPILVHCASGIRRSPIFILISMFMDCVSETKIENGILLKLAKHVRLARAGALTSEIDYIYVARVLLQRFLDRKLITPSQKMLEFFDDYDPALRRAQRSESEKKTEMTVGPMPVLPVNEKGEIIYNKEDLQNASENRSKSKTRSRDNKKTK</sequence>
<dbReference type="InterPro" id="IPR052782">
    <property type="entry name" value="Oocyte-zygote_transition_reg"/>
</dbReference>
<dbReference type="Proteomes" id="UP000046392">
    <property type="component" value="Unplaced"/>
</dbReference>
<dbReference type="SMART" id="SM00194">
    <property type="entry name" value="PTPc"/>
    <property type="match status" value="1"/>
</dbReference>
<keyword evidence="4" id="KW-1185">Reference proteome</keyword>
<dbReference type="STRING" id="174720.A0A0N5BYW5"/>
<feature type="compositionally biased region" description="Basic and acidic residues" evidence="1">
    <location>
        <begin position="1"/>
        <end position="10"/>
    </location>
</feature>
<dbReference type="SUPFAM" id="SSF52799">
    <property type="entry name" value="(Phosphotyrosine protein) phosphatases II"/>
    <property type="match status" value="1"/>
</dbReference>
<evidence type="ECO:0000259" key="3">
    <source>
        <dbReference type="PROSITE" id="PS50056"/>
    </source>
</evidence>
<feature type="compositionally biased region" description="Polar residues" evidence="1">
    <location>
        <begin position="29"/>
        <end position="50"/>
    </location>
</feature>
<dbReference type="PROSITE" id="PS50056">
    <property type="entry name" value="TYR_PHOSPHATASE_2"/>
    <property type="match status" value="1"/>
</dbReference>
<dbReference type="InterPro" id="IPR003595">
    <property type="entry name" value="Tyr_Pase_cat"/>
</dbReference>
<dbReference type="PROSITE" id="PS00383">
    <property type="entry name" value="TYR_PHOSPHATASE_1"/>
    <property type="match status" value="1"/>
</dbReference>
<dbReference type="PROSITE" id="PS50055">
    <property type="entry name" value="TYR_PHOSPHATASE_PTP"/>
    <property type="match status" value="1"/>
</dbReference>
<dbReference type="AlphaFoldDB" id="A0A0N5BYW5"/>
<dbReference type="InterPro" id="IPR029021">
    <property type="entry name" value="Prot-tyrosine_phosphatase-like"/>
</dbReference>
<proteinExistence type="predicted"/>
<dbReference type="CDD" id="cd00047">
    <property type="entry name" value="PTPc"/>
    <property type="match status" value="1"/>
</dbReference>